<reference evidence="5 6" key="1">
    <citation type="submission" date="2020-04" db="EMBL/GenBank/DDBJ databases">
        <authorList>
            <person name="Wallbank WR R."/>
            <person name="Pardo Diaz C."/>
            <person name="Kozak K."/>
            <person name="Martin S."/>
            <person name="Jiggins C."/>
            <person name="Moest M."/>
            <person name="Warren A I."/>
            <person name="Byers J.R.P. K."/>
            <person name="Montejo-Kovacevich G."/>
            <person name="Yen C E."/>
        </authorList>
    </citation>
    <scope>NUCLEOTIDE SEQUENCE [LARGE SCALE GENOMIC DNA]</scope>
</reference>
<feature type="region of interest" description="Disordered" evidence="1">
    <location>
        <begin position="650"/>
        <end position="701"/>
    </location>
</feature>
<feature type="region of interest" description="Disordered" evidence="1">
    <location>
        <begin position="621"/>
        <end position="640"/>
    </location>
</feature>
<feature type="compositionally biased region" description="Basic and acidic residues" evidence="1">
    <location>
        <begin position="545"/>
        <end position="557"/>
    </location>
</feature>
<feature type="region of interest" description="Disordered" evidence="1">
    <location>
        <begin position="461"/>
        <end position="614"/>
    </location>
</feature>
<gene>
    <name evidence="4" type="ORF">APLA_LOCUS11872</name>
    <name evidence="3" type="ORF">APLA_LOCUS9067</name>
</gene>
<keyword evidence="2" id="KW-0732">Signal</keyword>
<dbReference type="OrthoDB" id="7394561at2759"/>
<dbReference type="Proteomes" id="UP000494106">
    <property type="component" value="Unassembled WGS sequence"/>
</dbReference>
<organism evidence="3 5">
    <name type="scientific">Arctia plantaginis</name>
    <name type="common">Wood tiger moth</name>
    <name type="synonym">Phalaena plantaginis</name>
    <dbReference type="NCBI Taxonomy" id="874455"/>
    <lineage>
        <taxon>Eukaryota</taxon>
        <taxon>Metazoa</taxon>
        <taxon>Ecdysozoa</taxon>
        <taxon>Arthropoda</taxon>
        <taxon>Hexapoda</taxon>
        <taxon>Insecta</taxon>
        <taxon>Pterygota</taxon>
        <taxon>Neoptera</taxon>
        <taxon>Endopterygota</taxon>
        <taxon>Lepidoptera</taxon>
        <taxon>Glossata</taxon>
        <taxon>Ditrysia</taxon>
        <taxon>Noctuoidea</taxon>
        <taxon>Erebidae</taxon>
        <taxon>Arctiinae</taxon>
        <taxon>Arctia</taxon>
    </lineage>
</organism>
<proteinExistence type="predicted"/>
<feature type="compositionally biased region" description="Polar residues" evidence="1">
    <location>
        <begin position="514"/>
        <end position="525"/>
    </location>
</feature>
<dbReference type="EMBL" id="CADEBC010000517">
    <property type="protein sequence ID" value="CAB3242545.1"/>
    <property type="molecule type" value="Genomic_DNA"/>
</dbReference>
<feature type="compositionally biased region" description="Basic and acidic residues" evidence="1">
    <location>
        <begin position="345"/>
        <end position="370"/>
    </location>
</feature>
<comment type="caution">
    <text evidence="3">The sequence shown here is derived from an EMBL/GenBank/DDBJ whole genome shotgun (WGS) entry which is preliminary data.</text>
</comment>
<name>A0A8S1A611_ARCPL</name>
<dbReference type="AlphaFoldDB" id="A0A8S1A611"/>
<feature type="signal peptide" evidence="2">
    <location>
        <begin position="1"/>
        <end position="17"/>
    </location>
</feature>
<feature type="compositionally biased region" description="Basic residues" evidence="1">
    <location>
        <begin position="532"/>
        <end position="544"/>
    </location>
</feature>
<feature type="region of interest" description="Disordered" evidence="1">
    <location>
        <begin position="404"/>
        <end position="426"/>
    </location>
</feature>
<evidence type="ECO:0000313" key="4">
    <source>
        <dbReference type="EMBL" id="CAB3247327.1"/>
    </source>
</evidence>
<sequence>MLCLVLVACWSYAIAEGAYLSPSNNSQSKEESSFTSTISVDPWSPIVGDTEGVPSVTARVESVHGRRAAISLVENIRRQLMRDNYDYISDESKEPSTIKTPSPSQDNSKRITSARKTSIQTGMIPTSSPRAFHTSPAVAPITTAVVPRRETRLLPPLSVKQKLSPIQVARVNMPSKSNSKQHFGSFSNSPILRSLDEESHRHATTTAKNIKSEIDVSKKDLLYYMDDIHLRRNNPPSTVSSIVGRRTYEPANMTNKITINERKQNRLPTQKTKMRISVKEKHSDVKQISNYDFNQNNRRNNQLEFKTQNHQDDEHEAVEAERNGQVNVPAKHDRRHNNIQDDNDIDKTQNKNDGDHKQKEVRFDNRDKQSKNSLYEDQPNEKYNMKQDDKRNLPSIIEHSHREADEIKNQPENMQINVSLSPNNDSYKMTQETHFVKNEVQQNNLTKREQKLYDEEQKVSIDNRKHFRRSNRRRNHRRNNDRNHKYIEQLDRSQYGDSTDDKYTQHSLKKEVNLQINRNSRNIYKQNEHIKNKSNKHIPHKSPREKKVQVKYEHSEQSNEQSHNVHKTYESGRKKSPNKRKRKLHPSEESVIQKINKPEKQSNDDNSLYTQNINEDTTTDKVIVKRSTLPSTEADHQRHIRRELNKKVYVDDKQSHSDNQNNNNFSNNINGDTTDDRNEGDHNEDDGTEEYKDQKSQYLDSMDNEDFEKFDGRRMNRPSNDTHLAKELDVHDDECNNSQRGCFGEEYKKHNKSITENVQELTSLTAKYKLLKWEAQGAATQESVNSFRSVAQKELHCSRLTEHLSHSLDSLAAVASTWTITLTNARLS</sequence>
<evidence type="ECO:0000313" key="6">
    <source>
        <dbReference type="Proteomes" id="UP000494256"/>
    </source>
</evidence>
<evidence type="ECO:0000256" key="2">
    <source>
        <dbReference type="SAM" id="SignalP"/>
    </source>
</evidence>
<evidence type="ECO:0000313" key="3">
    <source>
        <dbReference type="EMBL" id="CAB3242545.1"/>
    </source>
</evidence>
<keyword evidence="5" id="KW-1185">Reference proteome</keyword>
<feature type="compositionally biased region" description="Basic and acidic residues" evidence="1">
    <location>
        <begin position="499"/>
        <end position="512"/>
    </location>
</feature>
<dbReference type="EMBL" id="CADEBD010000336">
    <property type="protein sequence ID" value="CAB3247327.1"/>
    <property type="molecule type" value="Genomic_DNA"/>
</dbReference>
<dbReference type="Proteomes" id="UP000494256">
    <property type="component" value="Unassembled WGS sequence"/>
</dbReference>
<feature type="compositionally biased region" description="Polar residues" evidence="1">
    <location>
        <begin position="410"/>
        <end position="426"/>
    </location>
</feature>
<evidence type="ECO:0000313" key="5">
    <source>
        <dbReference type="Proteomes" id="UP000494106"/>
    </source>
</evidence>
<feature type="compositionally biased region" description="Basic and acidic residues" evidence="1">
    <location>
        <begin position="379"/>
        <end position="392"/>
    </location>
</feature>
<feature type="region of interest" description="Disordered" evidence="1">
    <location>
        <begin position="91"/>
        <end position="134"/>
    </location>
</feature>
<evidence type="ECO:0000256" key="1">
    <source>
        <dbReference type="SAM" id="MobiDB-lite"/>
    </source>
</evidence>
<accession>A0A8S1A611</accession>
<feature type="compositionally biased region" description="Polar residues" evidence="1">
    <location>
        <begin position="97"/>
        <end position="129"/>
    </location>
</feature>
<feature type="region of interest" description="Disordered" evidence="1">
    <location>
        <begin position="261"/>
        <end position="392"/>
    </location>
</feature>
<feature type="compositionally biased region" description="Basic and acidic residues" evidence="1">
    <location>
        <begin position="307"/>
        <end position="322"/>
    </location>
</feature>
<protein>
    <submittedName>
        <fullName evidence="3">Uncharacterized protein</fullName>
    </submittedName>
</protein>
<feature type="compositionally biased region" description="Basic and acidic residues" evidence="1">
    <location>
        <begin position="478"/>
        <end position="491"/>
    </location>
</feature>
<feature type="compositionally biased region" description="Polar residues" evidence="1">
    <location>
        <begin position="604"/>
        <end position="614"/>
    </location>
</feature>
<feature type="compositionally biased region" description="Basic residues" evidence="1">
    <location>
        <begin position="465"/>
        <end position="477"/>
    </location>
</feature>
<feature type="compositionally biased region" description="Low complexity" evidence="1">
    <location>
        <begin position="659"/>
        <end position="670"/>
    </location>
</feature>
<feature type="chain" id="PRO_5036434313" evidence="2">
    <location>
        <begin position="18"/>
        <end position="828"/>
    </location>
</feature>
<feature type="compositionally biased region" description="Basic residues" evidence="1">
    <location>
        <begin position="574"/>
        <end position="584"/>
    </location>
</feature>